<dbReference type="SUPFAM" id="SSF51011">
    <property type="entry name" value="Glycosyl hydrolase domain"/>
    <property type="match status" value="1"/>
</dbReference>
<dbReference type="Pfam" id="PF00128">
    <property type="entry name" value="Alpha-amylase"/>
    <property type="match status" value="1"/>
</dbReference>
<dbReference type="InterPro" id="IPR014756">
    <property type="entry name" value="Ig_E-set"/>
</dbReference>
<dbReference type="SUPFAM" id="SSF81296">
    <property type="entry name" value="E set domains"/>
    <property type="match status" value="1"/>
</dbReference>
<proteinExistence type="inferred from homology"/>
<evidence type="ECO:0000313" key="6">
    <source>
        <dbReference type="Proteomes" id="UP000580568"/>
    </source>
</evidence>
<dbReference type="InterPro" id="IPR006047">
    <property type="entry name" value="GH13_cat_dom"/>
</dbReference>
<gene>
    <name evidence="5" type="ORF">bsdtw1_04619</name>
</gene>
<dbReference type="Gene3D" id="3.90.400.10">
    <property type="entry name" value="Oligo-1,6-glucosidase, Domain 2"/>
    <property type="match status" value="1"/>
</dbReference>
<dbReference type="GO" id="GO:0005975">
    <property type="term" value="P:carbohydrate metabolic process"/>
    <property type="evidence" value="ECO:0007669"/>
    <property type="project" value="InterPro"/>
</dbReference>
<dbReference type="InterPro" id="IPR006048">
    <property type="entry name" value="A-amylase/branching_C"/>
</dbReference>
<dbReference type="SUPFAM" id="SSF51445">
    <property type="entry name" value="(Trans)glycosidases"/>
    <property type="match status" value="1"/>
</dbReference>
<evidence type="ECO:0000259" key="4">
    <source>
        <dbReference type="SMART" id="SM00642"/>
    </source>
</evidence>
<evidence type="ECO:0000256" key="3">
    <source>
        <dbReference type="ARBA" id="ARBA00023295"/>
    </source>
</evidence>
<dbReference type="Gene3D" id="2.60.40.1180">
    <property type="entry name" value="Golgi alpha-mannosidase II"/>
    <property type="match status" value="1"/>
</dbReference>
<dbReference type="PANTHER" id="PTHR10357:SF210">
    <property type="entry name" value="MALTODEXTRIN GLUCOSIDASE"/>
    <property type="match status" value="1"/>
</dbReference>
<dbReference type="Gene3D" id="3.20.20.80">
    <property type="entry name" value="Glycosidases"/>
    <property type="match status" value="1"/>
</dbReference>
<dbReference type="InterPro" id="IPR045857">
    <property type="entry name" value="O16G_dom_2"/>
</dbReference>
<dbReference type="InterPro" id="IPR013783">
    <property type="entry name" value="Ig-like_fold"/>
</dbReference>
<keyword evidence="2" id="KW-0378">Hydrolase</keyword>
<dbReference type="CDD" id="cd11338">
    <property type="entry name" value="AmyAc_CMD"/>
    <property type="match status" value="1"/>
</dbReference>
<dbReference type="RefSeq" id="WP_183279898.1">
    <property type="nucleotide sequence ID" value="NZ_BLZR01000002.1"/>
</dbReference>
<dbReference type="InterPro" id="IPR017853">
    <property type="entry name" value="GH"/>
</dbReference>
<dbReference type="Proteomes" id="UP000580568">
    <property type="component" value="Unassembled WGS sequence"/>
</dbReference>
<evidence type="ECO:0000256" key="1">
    <source>
        <dbReference type="ARBA" id="ARBA00008061"/>
    </source>
</evidence>
<dbReference type="GO" id="GO:0004553">
    <property type="term" value="F:hydrolase activity, hydrolyzing O-glycosyl compounds"/>
    <property type="evidence" value="ECO:0007669"/>
    <property type="project" value="InterPro"/>
</dbReference>
<keyword evidence="3" id="KW-0326">Glycosidase</keyword>
<dbReference type="EMBL" id="BLZR01000002">
    <property type="protein sequence ID" value="GFP78397.1"/>
    <property type="molecule type" value="Genomic_DNA"/>
</dbReference>
<feature type="domain" description="Glycosyl hydrolase family 13 catalytic" evidence="4">
    <location>
        <begin position="139"/>
        <end position="530"/>
    </location>
</feature>
<dbReference type="PANTHER" id="PTHR10357">
    <property type="entry name" value="ALPHA-AMYLASE FAMILY MEMBER"/>
    <property type="match status" value="1"/>
</dbReference>
<dbReference type="AlphaFoldDB" id="A0A6V8SMK0"/>
<protein>
    <submittedName>
        <fullName evidence="5">Amylopullulanase</fullName>
    </submittedName>
</protein>
<comment type="caution">
    <text evidence="5">The sequence shown here is derived from an EMBL/GenBank/DDBJ whole genome shotgun (WGS) entry which is preliminary data.</text>
</comment>
<evidence type="ECO:0000256" key="2">
    <source>
        <dbReference type="ARBA" id="ARBA00022801"/>
    </source>
</evidence>
<dbReference type="Pfam" id="PF02806">
    <property type="entry name" value="Alpha-amylase_C"/>
    <property type="match status" value="1"/>
</dbReference>
<keyword evidence="6" id="KW-1185">Reference proteome</keyword>
<dbReference type="InterPro" id="IPR013780">
    <property type="entry name" value="Glyco_hydro_b"/>
</dbReference>
<organism evidence="5 6">
    <name type="scientific">Clostridium fungisolvens</name>
    <dbReference type="NCBI Taxonomy" id="1604897"/>
    <lineage>
        <taxon>Bacteria</taxon>
        <taxon>Bacillati</taxon>
        <taxon>Bacillota</taxon>
        <taxon>Clostridia</taxon>
        <taxon>Eubacteriales</taxon>
        <taxon>Clostridiaceae</taxon>
        <taxon>Clostridium</taxon>
    </lineage>
</organism>
<dbReference type="SMART" id="SM00642">
    <property type="entry name" value="Aamy"/>
    <property type="match status" value="1"/>
</dbReference>
<dbReference type="GO" id="GO:0043169">
    <property type="term" value="F:cation binding"/>
    <property type="evidence" value="ECO:0007669"/>
    <property type="project" value="InterPro"/>
</dbReference>
<dbReference type="CDD" id="cd02857">
    <property type="entry name" value="E_set_CDase_PDE_N"/>
    <property type="match status" value="1"/>
</dbReference>
<name>A0A6V8SMK0_9CLOT</name>
<dbReference type="InterPro" id="IPR004185">
    <property type="entry name" value="Glyco_hydro_13_lg-like_dom"/>
</dbReference>
<comment type="similarity">
    <text evidence="1">Belongs to the glycosyl hydrolase 13 family.</text>
</comment>
<accession>A0A6V8SMK0</accession>
<sequence>MNNFYILHDSQNTYYRSPFGAVKLGTEISIVIESQGCQQAFIELIHFDGHRQSILMEMFYKEGQNDICFFKTSFTATTKGVLNYYFVLKREEQTLYYGNNNECLGGVGQIYVENPKYYQITVYQDNLVPQWYKEGIIYQIFVDRFYNGNDTGLVDNPKKNSFIYGNWYDKPMYIKDANGKVLRWDFFGGNLKGIIKKLDYIKSLGVTTIYLNPIFESPSCHKYDTANYKNIDPMFGDDKIFKCLCNTANKYGIRIILDGVFSHTGSDSVYFNKNENYDSLGAYQSKESKYYEWYRFRDYPNDYESWWGFENLPNVDELNPSYMDYIINKDDSVLSKWMNLGASGWRLDVADELPDEFIKAIKHKIKKIKNDAILVGEVWEDASNKVSYGQRREYLYGDELDSVMGYTFRDIIVGFLNRNIDSHMLLKKFMNLYENYPKENFYASMNILGTHDTERIITMFMNNYNDENIAKSMVKLAVAFQMTFPGVPVIYYGDEAGLEGQKDPDNRRTYPWNKEDKDILSWYKRLSGIRSNSLVLKRGGLKFFDTNADVICFERSYKNSKILVVMNRNASSSIKVEFGEVKGHYRDLLRDFKNDVYYSAEGIISVELKPAEVKLLVKVF</sequence>
<evidence type="ECO:0000313" key="5">
    <source>
        <dbReference type="EMBL" id="GFP78397.1"/>
    </source>
</evidence>
<dbReference type="Gene3D" id="2.60.40.10">
    <property type="entry name" value="Immunoglobulins"/>
    <property type="match status" value="1"/>
</dbReference>
<reference evidence="5 6" key="1">
    <citation type="submission" date="2020-07" db="EMBL/GenBank/DDBJ databases">
        <title>A new beta-1,3-glucan-decomposing anaerobic bacterium isolated from anoxic soil subjected to biological soil disinfestation.</title>
        <authorList>
            <person name="Ueki A."/>
            <person name="Tonouchi A."/>
        </authorList>
    </citation>
    <scope>NUCLEOTIDE SEQUENCE [LARGE SCALE GENOMIC DNA]</scope>
    <source>
        <strain evidence="5 6">TW1</strain>
    </source>
</reference>